<dbReference type="Gene3D" id="1.20.1260.120">
    <property type="entry name" value="Protein of unknown function DUF2935"/>
    <property type="match status" value="1"/>
</dbReference>
<dbReference type="RefSeq" id="WP_113807863.1">
    <property type="nucleotide sequence ID" value="NZ_QOCW01000028.1"/>
</dbReference>
<gene>
    <name evidence="1" type="ORF">DS031_19635</name>
</gene>
<organism evidence="1 2">
    <name type="scientific">Bacillus taeanensis</name>
    <dbReference type="NCBI Taxonomy" id="273032"/>
    <lineage>
        <taxon>Bacteria</taxon>
        <taxon>Bacillati</taxon>
        <taxon>Bacillota</taxon>
        <taxon>Bacilli</taxon>
        <taxon>Bacillales</taxon>
        <taxon>Bacillaceae</taxon>
        <taxon>Bacillus</taxon>
    </lineage>
</organism>
<dbReference type="AlphaFoldDB" id="A0A366XQA3"/>
<dbReference type="OrthoDB" id="1633927at2"/>
<sequence length="268" mass="31454">MNELNYKETALFEHRFWLQVLGDHARFIFESLSRKAIKETKLSFQFIKTFDQLLHYARQDLASTELMELNKQANHYASEIRLFKLELIRQHLTGMIYLPPTFLNHMVNEVEEYSRILLFLIEEKTPPALHSIHHHLLWMSDASVHASAIVRTLDPIEKSVIQKSESFTKHFDNFYLKAIELAGYMRSNLASFPVLDRFNHEVKLEMLLFKEFLDELEELGMTSQLLGNLSPLIVDHMAREGCYYLMKLAQVSNVKTIICDPTRPRPEK</sequence>
<name>A0A366XQA3_9BACI</name>
<dbReference type="Proteomes" id="UP000253314">
    <property type="component" value="Unassembled WGS sequence"/>
</dbReference>
<protein>
    <recommendedName>
        <fullName evidence="3">DUF2935 domain-containing protein</fullName>
    </recommendedName>
</protein>
<evidence type="ECO:0000313" key="1">
    <source>
        <dbReference type="EMBL" id="RBW67896.1"/>
    </source>
</evidence>
<reference evidence="1 2" key="1">
    <citation type="submission" date="2018-07" db="EMBL/GenBank/DDBJ databases">
        <title>Lottiidibacillus patelloidae gen. nov., sp. nov., isolated from the intestinal tract of a marine limpet and the reclassification of B. taeanensis BH030017T, B. algicola KMM 3737T and B. hwajinpoensis SW-72T as genus Lottiidibacillus.</title>
        <authorList>
            <person name="Liu R."/>
            <person name="Huang Z."/>
        </authorList>
    </citation>
    <scope>NUCLEOTIDE SEQUENCE [LARGE SCALE GENOMIC DNA]</scope>
    <source>
        <strain evidence="1 2">BH030017</strain>
    </source>
</reference>
<dbReference type="EMBL" id="QOCW01000028">
    <property type="protein sequence ID" value="RBW67896.1"/>
    <property type="molecule type" value="Genomic_DNA"/>
</dbReference>
<dbReference type="InterPro" id="IPR021328">
    <property type="entry name" value="CotB-like"/>
</dbReference>
<keyword evidence="2" id="KW-1185">Reference proteome</keyword>
<evidence type="ECO:0008006" key="3">
    <source>
        <dbReference type="Google" id="ProtNLM"/>
    </source>
</evidence>
<comment type="caution">
    <text evidence="1">The sequence shown here is derived from an EMBL/GenBank/DDBJ whole genome shotgun (WGS) entry which is preliminary data.</text>
</comment>
<evidence type="ECO:0000313" key="2">
    <source>
        <dbReference type="Proteomes" id="UP000253314"/>
    </source>
</evidence>
<dbReference type="SUPFAM" id="SSF158430">
    <property type="entry name" value="Bacillus cereus metalloprotein-like"/>
    <property type="match status" value="2"/>
</dbReference>
<dbReference type="Pfam" id="PF11155">
    <property type="entry name" value="DUF2935"/>
    <property type="match status" value="2"/>
</dbReference>
<proteinExistence type="predicted"/>
<accession>A0A366XQA3</accession>